<dbReference type="Proteomes" id="UP000279422">
    <property type="component" value="Unassembled WGS sequence"/>
</dbReference>
<accession>A0A497E2Z3</accession>
<name>A0A497E2Z3_UNCAE</name>
<organism evidence="1 2">
    <name type="scientific">Aerophobetes bacterium</name>
    <dbReference type="NCBI Taxonomy" id="2030807"/>
    <lineage>
        <taxon>Bacteria</taxon>
        <taxon>Candidatus Aerophobota</taxon>
    </lineage>
</organism>
<dbReference type="AlphaFoldDB" id="A0A497E2Z3"/>
<protein>
    <submittedName>
        <fullName evidence="1">Uncharacterized protein</fullName>
    </submittedName>
</protein>
<sequence length="91" mass="10662">DVSDIRYNWIRDDLRIKVRINGVDKDVVPFKSPRNQRPNLCRCYFFDIAGEAKVSQWNEIELTLPKIRQGLTFKGIYIDLPDQIPYILPGP</sequence>
<reference evidence="1 2" key="1">
    <citation type="submission" date="2018-06" db="EMBL/GenBank/DDBJ databases">
        <title>Extensive metabolic versatility and redundancy in microbially diverse, dynamic hydrothermal sediments.</title>
        <authorList>
            <person name="Dombrowski N."/>
            <person name="Teske A."/>
            <person name="Baker B.J."/>
        </authorList>
    </citation>
    <scope>NUCLEOTIDE SEQUENCE [LARGE SCALE GENOMIC DNA]</scope>
    <source>
        <strain evidence="1">B47_G16</strain>
    </source>
</reference>
<evidence type="ECO:0000313" key="2">
    <source>
        <dbReference type="Proteomes" id="UP000279422"/>
    </source>
</evidence>
<proteinExistence type="predicted"/>
<evidence type="ECO:0000313" key="1">
    <source>
        <dbReference type="EMBL" id="RLE07980.1"/>
    </source>
</evidence>
<feature type="non-terminal residue" evidence="1">
    <location>
        <position position="1"/>
    </location>
</feature>
<comment type="caution">
    <text evidence="1">The sequence shown here is derived from an EMBL/GenBank/DDBJ whole genome shotgun (WGS) entry which is preliminary data.</text>
</comment>
<dbReference type="EMBL" id="QMPZ01000126">
    <property type="protein sequence ID" value="RLE07980.1"/>
    <property type="molecule type" value="Genomic_DNA"/>
</dbReference>
<gene>
    <name evidence="1" type="ORF">DRJ00_07105</name>
</gene>